<name>A0A1B2IH59_9CAUD</name>
<evidence type="ECO:0000313" key="1">
    <source>
        <dbReference type="EMBL" id="ANZ50575.1"/>
    </source>
</evidence>
<accession>A0A1B2IH59</accession>
<protein>
    <submittedName>
        <fullName evidence="1">Uncharacterized protein</fullName>
    </submittedName>
</protein>
<dbReference type="EMBL" id="KX397373">
    <property type="protein sequence ID" value="ANZ50575.1"/>
    <property type="molecule type" value="Genomic_DNA"/>
</dbReference>
<proteinExistence type="predicted"/>
<reference evidence="2" key="1">
    <citation type="submission" date="2016-06" db="EMBL/GenBank/DDBJ databases">
        <authorList>
            <person name="Berg J.A."/>
            <person name="Stratton M.L."/>
            <person name="Esplin I.D."/>
            <person name="Jensen G.L."/>
            <person name="Merrill B.D."/>
            <person name="Breakwell D.P."/>
            <person name="Hope S."/>
            <person name="Grose J.H."/>
        </authorList>
    </citation>
    <scope>NUCLEOTIDE SEQUENCE [LARGE SCALE GENOMIC DNA]</scope>
</reference>
<sequence length="76" mass="8655">MLKPRKRKDTAVVMRGKNGGLVGYNRNGRIVITQEAIDGIHLVYSTAYRYPQANKLVREVLRRTETRSASRAMNHA</sequence>
<dbReference type="Proteomes" id="UP000221949">
    <property type="component" value="Segment"/>
</dbReference>
<evidence type="ECO:0000313" key="2">
    <source>
        <dbReference type="Proteomes" id="UP000221949"/>
    </source>
</evidence>
<gene>
    <name evidence="1" type="ORF">STRATTON_150</name>
</gene>
<organism evidence="1 2">
    <name type="scientific">Erwinia phage vB_EamM_Stratton</name>
    <dbReference type="NCBI Taxonomy" id="1883378"/>
    <lineage>
        <taxon>Viruses</taxon>
        <taxon>Duplodnaviria</taxon>
        <taxon>Heunggongvirae</taxon>
        <taxon>Uroviricota</taxon>
        <taxon>Caudoviricetes</taxon>
        <taxon>Chimalliviridae</taxon>
        <taxon>Erskinevirus</taxon>
        <taxon>Erskinevirus EaH2</taxon>
    </lineage>
</organism>